<dbReference type="Pfam" id="PF00902">
    <property type="entry name" value="TatC"/>
    <property type="match status" value="1"/>
</dbReference>
<proteinExistence type="inferred from homology"/>
<evidence type="ECO:0000256" key="3">
    <source>
        <dbReference type="ARBA" id="ARBA00022927"/>
    </source>
</evidence>
<dbReference type="InterPro" id="IPR002033">
    <property type="entry name" value="TatC"/>
</dbReference>
<comment type="subunit">
    <text evidence="7">The Tat system comprises two distinct complexes: a TatABC complex, containing multiple copies of TatA, TatB and TatC subunits, and a separate TatA complex, containing only TatA subunits. Substrates initially bind to the TatABC complex, which probably triggers association of the separate TatA complex to form the active translocon.</text>
</comment>
<feature type="transmembrane region" description="Helical" evidence="7">
    <location>
        <begin position="151"/>
        <end position="175"/>
    </location>
</feature>
<evidence type="ECO:0000256" key="6">
    <source>
        <dbReference type="ARBA" id="ARBA00023136"/>
    </source>
</evidence>
<keyword evidence="2 7" id="KW-0812">Transmembrane</keyword>
<keyword evidence="4 7" id="KW-1133">Transmembrane helix</keyword>
<dbReference type="PRINTS" id="PR01840">
    <property type="entry name" value="TATCFAMILY"/>
</dbReference>
<keyword evidence="5 7" id="KW-0811">Translocation</keyword>
<dbReference type="Proteomes" id="UP000309893">
    <property type="component" value="Unassembled WGS sequence"/>
</dbReference>
<evidence type="ECO:0000313" key="8">
    <source>
        <dbReference type="EMBL" id="TGY37773.1"/>
    </source>
</evidence>
<evidence type="ECO:0000256" key="4">
    <source>
        <dbReference type="ARBA" id="ARBA00022989"/>
    </source>
</evidence>
<evidence type="ECO:0000313" key="9">
    <source>
        <dbReference type="Proteomes" id="UP000309893"/>
    </source>
</evidence>
<accession>A0A4S2DAQ4</accession>
<dbReference type="GO" id="GO:0033281">
    <property type="term" value="C:TAT protein transport complex"/>
    <property type="evidence" value="ECO:0007669"/>
    <property type="project" value="UniProtKB-UniRule"/>
</dbReference>
<feature type="transmembrane region" description="Helical" evidence="7">
    <location>
        <begin position="101"/>
        <end position="124"/>
    </location>
</feature>
<organism evidence="8 9">
    <name type="scientific">Microbacterium laevaniformans</name>
    <dbReference type="NCBI Taxonomy" id="36807"/>
    <lineage>
        <taxon>Bacteria</taxon>
        <taxon>Bacillati</taxon>
        <taxon>Actinomycetota</taxon>
        <taxon>Actinomycetes</taxon>
        <taxon>Micrococcales</taxon>
        <taxon>Microbacteriaceae</taxon>
        <taxon>Microbacterium</taxon>
    </lineage>
</organism>
<dbReference type="PANTHER" id="PTHR30371">
    <property type="entry name" value="SEC-INDEPENDENT PROTEIN TRANSLOCASE PROTEIN TATC"/>
    <property type="match status" value="1"/>
</dbReference>
<dbReference type="AlphaFoldDB" id="A0A4S2DAQ4"/>
<dbReference type="GO" id="GO:0065002">
    <property type="term" value="P:intracellular protein transmembrane transport"/>
    <property type="evidence" value="ECO:0007669"/>
    <property type="project" value="TreeGrafter"/>
</dbReference>
<comment type="similarity">
    <text evidence="7">Belongs to the TatC family.</text>
</comment>
<feature type="transmembrane region" description="Helical" evidence="7">
    <location>
        <begin position="69"/>
        <end position="89"/>
    </location>
</feature>
<dbReference type="PANTHER" id="PTHR30371:SF0">
    <property type="entry name" value="SEC-INDEPENDENT PROTEIN TRANSLOCASE PROTEIN TATC, CHLOROPLASTIC-RELATED"/>
    <property type="match status" value="1"/>
</dbReference>
<comment type="caution">
    <text evidence="8">The sequence shown here is derived from an EMBL/GenBank/DDBJ whole genome shotgun (WGS) entry which is preliminary data.</text>
</comment>
<feature type="transmembrane region" description="Helical" evidence="7">
    <location>
        <begin position="211"/>
        <end position="231"/>
    </location>
</feature>
<keyword evidence="6 7" id="KW-0472">Membrane</keyword>
<dbReference type="GO" id="GO:0009977">
    <property type="term" value="F:proton motive force dependent protein transmembrane transporter activity"/>
    <property type="evidence" value="ECO:0007669"/>
    <property type="project" value="TreeGrafter"/>
</dbReference>
<dbReference type="OrthoDB" id="9777044at2"/>
<feature type="transmembrane region" description="Helical" evidence="7">
    <location>
        <begin position="18"/>
        <end position="39"/>
    </location>
</feature>
<dbReference type="NCBIfam" id="TIGR00945">
    <property type="entry name" value="tatC"/>
    <property type="match status" value="1"/>
</dbReference>
<evidence type="ECO:0000256" key="2">
    <source>
        <dbReference type="ARBA" id="ARBA00022692"/>
    </source>
</evidence>
<keyword evidence="3 7" id="KW-0653">Protein transport</keyword>
<keyword evidence="7" id="KW-1003">Cell membrane</keyword>
<dbReference type="GO" id="GO:0043953">
    <property type="term" value="P:protein transport by the Tat complex"/>
    <property type="evidence" value="ECO:0007669"/>
    <property type="project" value="UniProtKB-UniRule"/>
</dbReference>
<sequence>MPLAAHAREARTRSTRAAVALAIGIAAGFLLSEQILAILRAPIEQIAQSRDASLNYDSITGAFDLRVKIALFSGIVLSSPVWLFELFAYVSPGLTRRERRYTFSSAACAIVLFAAGSAFGVLLFPHMVEVLAGFASDQDSSILNAGYYVDFVLKLVVAFGVAFVLPVLLVLLNTLGALSARTIRRQWRIAAVTIAVFSAVVTPAADVLSMFLVAAPMSMLYGAAVLVTSIADRRRAGRAITPSRPRREGALACSG</sequence>
<reference evidence="8 9" key="1">
    <citation type="submission" date="2019-04" db="EMBL/GenBank/DDBJ databases">
        <title>Microbes associate with the intestines of laboratory mice.</title>
        <authorList>
            <person name="Navarre W."/>
            <person name="Wong E."/>
            <person name="Huang K."/>
            <person name="Tropini C."/>
            <person name="Ng K."/>
            <person name="Yu B."/>
        </authorList>
    </citation>
    <scope>NUCLEOTIDE SEQUENCE [LARGE SCALE GENOMIC DNA]</scope>
    <source>
        <strain evidence="8 9">NM46_B2-13</strain>
    </source>
</reference>
<comment type="subcellular location">
    <subcellularLocation>
        <location evidence="7">Cell membrane</location>
        <topology evidence="7">Multi-pass membrane protein</topology>
    </subcellularLocation>
    <subcellularLocation>
        <location evidence="1">Membrane</location>
        <topology evidence="1">Multi-pass membrane protein</topology>
    </subcellularLocation>
</comment>
<comment type="function">
    <text evidence="7">Part of the twin-arginine translocation (Tat) system that transports large folded proteins containing a characteristic twin-arginine motif in their signal peptide across membranes. Together with TatB, TatC is part of a receptor directly interacting with Tat signal peptides.</text>
</comment>
<evidence type="ECO:0000256" key="1">
    <source>
        <dbReference type="ARBA" id="ARBA00004141"/>
    </source>
</evidence>
<protein>
    <recommendedName>
        <fullName evidence="7">Sec-independent protein translocase protein TatC</fullName>
    </recommendedName>
</protein>
<evidence type="ECO:0000256" key="5">
    <source>
        <dbReference type="ARBA" id="ARBA00023010"/>
    </source>
</evidence>
<dbReference type="EMBL" id="SRYO01000004">
    <property type="protein sequence ID" value="TGY37773.1"/>
    <property type="molecule type" value="Genomic_DNA"/>
</dbReference>
<evidence type="ECO:0000256" key="7">
    <source>
        <dbReference type="HAMAP-Rule" id="MF_00902"/>
    </source>
</evidence>
<keyword evidence="7" id="KW-0813">Transport</keyword>
<name>A0A4S2DAQ4_9MICO</name>
<gene>
    <name evidence="7 8" type="primary">tatC</name>
    <name evidence="8" type="ORF">E5344_08645</name>
</gene>
<feature type="transmembrane region" description="Helical" evidence="7">
    <location>
        <begin position="187"/>
        <end position="205"/>
    </location>
</feature>
<dbReference type="HAMAP" id="MF_00902">
    <property type="entry name" value="TatC"/>
    <property type="match status" value="1"/>
</dbReference>